<accession>A0A6N7XSZ3</accession>
<gene>
    <name evidence="9" type="ORF">FYJ68_07945</name>
</gene>
<organism evidence="9 10">
    <name type="scientific">Olsenella porci</name>
    <dbReference type="NCBI Taxonomy" id="2652279"/>
    <lineage>
        <taxon>Bacteria</taxon>
        <taxon>Bacillati</taxon>
        <taxon>Actinomycetota</taxon>
        <taxon>Coriobacteriia</taxon>
        <taxon>Coriobacteriales</taxon>
        <taxon>Atopobiaceae</taxon>
        <taxon>Olsenella</taxon>
    </lineage>
</organism>
<keyword evidence="3 5" id="KW-0663">Pyridoxal phosphate</keyword>
<dbReference type="InterPro" id="IPR022644">
    <property type="entry name" value="De-COase2_N"/>
</dbReference>
<feature type="modified residue" description="N6-(pyridoxal phosphate)lysine" evidence="5">
    <location>
        <position position="59"/>
    </location>
</feature>
<dbReference type="PRINTS" id="PR01179">
    <property type="entry name" value="ODADCRBXLASE"/>
</dbReference>
<dbReference type="PANTHER" id="PTHR43727">
    <property type="entry name" value="DIAMINOPIMELATE DECARBOXYLASE"/>
    <property type="match status" value="1"/>
</dbReference>
<dbReference type="EMBL" id="VUNC01000006">
    <property type="protein sequence ID" value="MST73039.1"/>
    <property type="molecule type" value="Genomic_DNA"/>
</dbReference>
<dbReference type="InterPro" id="IPR009006">
    <property type="entry name" value="Ala_racemase/Decarboxylase_C"/>
</dbReference>
<evidence type="ECO:0000313" key="9">
    <source>
        <dbReference type="EMBL" id="MST73039.1"/>
    </source>
</evidence>
<dbReference type="CDD" id="cd06828">
    <property type="entry name" value="PLPDE_III_DapDC"/>
    <property type="match status" value="1"/>
</dbReference>
<dbReference type="RefSeq" id="WP_326832277.1">
    <property type="nucleotide sequence ID" value="NZ_VUNC01000006.1"/>
</dbReference>
<sequence length="433" mass="47600">MSSTAAKRPFATKEQLEAIASQYPTPFYLYSEDLLRSRVRALNEAFAWNPGFREHFAVKATPNPAIIRILAEEGCGTDCASLTELMLSDACGIRGEAAMFTSSDTPLADYRLARDLGATINFDSLDQLGFWRDNVGEFPRTVCCRVNPGGDFEAANGIIGTPQDSKFGMTVPQLREAFRTLRDAGVQEFGIHAFLASNTLGDDYYPRLARRLFRLAADLSRELCVHLAFVDLSGGIGVAYEPGQRENDIRAIGEGVRRAYEEVLVPVGMGDVSIRSELGRWIAAPAGALVTRVIHHKVTYHDYLGVDACSANLMRPAMYGAYHHITVMGREDEPMGGTYNVVGGLCENSDQLARERPLPRTEVGDLLFVHDCGAHGHSMGYNYNGRLRSAELLLQSDGDVRLIRRAETPADYFATLDVTPEGAALLSEVRRKP</sequence>
<evidence type="ECO:0000259" key="7">
    <source>
        <dbReference type="Pfam" id="PF00278"/>
    </source>
</evidence>
<feature type="active site" description="Proton donor" evidence="5">
    <location>
        <position position="346"/>
    </location>
</feature>
<protein>
    <submittedName>
        <fullName evidence="9">Diaminopimelate decarboxylase</fullName>
    </submittedName>
</protein>
<proteinExistence type="inferred from homology"/>
<comment type="cofactor">
    <cofactor evidence="1 5">
        <name>pyridoxal 5'-phosphate</name>
        <dbReference type="ChEBI" id="CHEBI:597326"/>
    </cofactor>
</comment>
<feature type="domain" description="Orn/DAP/Arg decarboxylase 2 C-terminal" evidence="7">
    <location>
        <begin position="30"/>
        <end position="373"/>
    </location>
</feature>
<dbReference type="PANTHER" id="PTHR43727:SF2">
    <property type="entry name" value="GROUP IV DECARBOXYLASE"/>
    <property type="match status" value="1"/>
</dbReference>
<evidence type="ECO:0000256" key="2">
    <source>
        <dbReference type="ARBA" id="ARBA00022793"/>
    </source>
</evidence>
<dbReference type="InterPro" id="IPR022643">
    <property type="entry name" value="De-COase2_C"/>
</dbReference>
<dbReference type="GO" id="GO:0009089">
    <property type="term" value="P:lysine biosynthetic process via diaminopimelate"/>
    <property type="evidence" value="ECO:0007669"/>
    <property type="project" value="InterPro"/>
</dbReference>
<name>A0A6N7XSZ3_9ACTN</name>
<dbReference type="AlphaFoldDB" id="A0A6N7XSZ3"/>
<evidence type="ECO:0000256" key="3">
    <source>
        <dbReference type="ARBA" id="ARBA00022898"/>
    </source>
</evidence>
<dbReference type="FunFam" id="3.20.20.10:FF:000003">
    <property type="entry name" value="Diaminopimelate decarboxylase"/>
    <property type="match status" value="1"/>
</dbReference>
<dbReference type="InterPro" id="IPR002986">
    <property type="entry name" value="DAP_deCOOHase_LysA"/>
</dbReference>
<dbReference type="SUPFAM" id="SSF51419">
    <property type="entry name" value="PLP-binding barrel"/>
    <property type="match status" value="1"/>
</dbReference>
<dbReference type="PRINTS" id="PR01181">
    <property type="entry name" value="DAPDCRBXLASE"/>
</dbReference>
<dbReference type="Gene3D" id="3.20.20.10">
    <property type="entry name" value="Alanine racemase"/>
    <property type="match status" value="1"/>
</dbReference>
<dbReference type="GO" id="GO:0008836">
    <property type="term" value="F:diaminopimelate decarboxylase activity"/>
    <property type="evidence" value="ECO:0007669"/>
    <property type="project" value="InterPro"/>
</dbReference>
<dbReference type="InterPro" id="IPR029066">
    <property type="entry name" value="PLP-binding_barrel"/>
</dbReference>
<dbReference type="Proteomes" id="UP000469325">
    <property type="component" value="Unassembled WGS sequence"/>
</dbReference>
<keyword evidence="2" id="KW-0210">Decarboxylase</keyword>
<evidence type="ECO:0000256" key="5">
    <source>
        <dbReference type="PIRSR" id="PIRSR600183-50"/>
    </source>
</evidence>
<evidence type="ECO:0000259" key="8">
    <source>
        <dbReference type="Pfam" id="PF02784"/>
    </source>
</evidence>
<reference evidence="9 10" key="1">
    <citation type="submission" date="2019-08" db="EMBL/GenBank/DDBJ databases">
        <title>In-depth cultivation of the pig gut microbiome towards novel bacterial diversity and tailored functional studies.</title>
        <authorList>
            <person name="Wylensek D."/>
            <person name="Hitch T.C.A."/>
            <person name="Clavel T."/>
        </authorList>
    </citation>
    <scope>NUCLEOTIDE SEQUENCE [LARGE SCALE GENOMIC DNA]</scope>
    <source>
        <strain evidence="9 10">CA-Schmier-601-WT-1</strain>
    </source>
</reference>
<evidence type="ECO:0000313" key="10">
    <source>
        <dbReference type="Proteomes" id="UP000469325"/>
    </source>
</evidence>
<evidence type="ECO:0000256" key="1">
    <source>
        <dbReference type="ARBA" id="ARBA00001933"/>
    </source>
</evidence>
<comment type="caution">
    <text evidence="9">The sequence shown here is derived from an EMBL/GenBank/DDBJ whole genome shotgun (WGS) entry which is preliminary data.</text>
</comment>
<keyword evidence="10" id="KW-1185">Reference proteome</keyword>
<dbReference type="Pfam" id="PF02784">
    <property type="entry name" value="Orn_Arg_deC_N"/>
    <property type="match status" value="1"/>
</dbReference>
<evidence type="ECO:0000256" key="6">
    <source>
        <dbReference type="RuleBase" id="RU003737"/>
    </source>
</evidence>
<comment type="similarity">
    <text evidence="6">Belongs to the Orn/Lys/Arg decarboxylase class-II family.</text>
</comment>
<dbReference type="SUPFAM" id="SSF50621">
    <property type="entry name" value="Alanine racemase C-terminal domain-like"/>
    <property type="match status" value="1"/>
</dbReference>
<evidence type="ECO:0000256" key="4">
    <source>
        <dbReference type="ARBA" id="ARBA00023239"/>
    </source>
</evidence>
<feature type="domain" description="Orn/DAP/Arg decarboxylase 2 N-terminal" evidence="8">
    <location>
        <begin position="35"/>
        <end position="284"/>
    </location>
</feature>
<keyword evidence="4" id="KW-0456">Lyase</keyword>
<dbReference type="Pfam" id="PF00278">
    <property type="entry name" value="Orn_DAP_Arg_deC"/>
    <property type="match status" value="1"/>
</dbReference>
<dbReference type="InterPro" id="IPR000183">
    <property type="entry name" value="Orn/DAP/Arg_de-COase"/>
</dbReference>
<dbReference type="Gene3D" id="2.40.37.10">
    <property type="entry name" value="Lyase, Ornithine Decarboxylase, Chain A, domain 1"/>
    <property type="match status" value="1"/>
</dbReference>